<sequence>MVHIVDYKTGGKDPKQLENYEQILRELFKREEGEYEFQTKFLELGREGE</sequence>
<comment type="caution">
    <text evidence="1">The sequence shown here is derived from an EMBL/GenBank/DDBJ whole genome shotgun (WGS) entry which is preliminary data.</text>
</comment>
<dbReference type="Proteomes" id="UP000031184">
    <property type="component" value="Unassembled WGS sequence"/>
</dbReference>
<reference evidence="1 2" key="1">
    <citation type="submission" date="2013-08" db="EMBL/GenBank/DDBJ databases">
        <title>An opportunistic ruminal bacterium that causes liver abscesses in cattle.</title>
        <authorList>
            <person name="Benahmed F.H."/>
            <person name="Rasmussen M."/>
            <person name="Harbottle H."/>
            <person name="Soppet D."/>
            <person name="Nagaraja T.G."/>
            <person name="Davidson M."/>
        </authorList>
    </citation>
    <scope>NUCLEOTIDE SEQUENCE [LARGE SCALE GENOMIC DNA]</scope>
    <source>
        <strain evidence="1 2">B35</strain>
    </source>
</reference>
<dbReference type="EMBL" id="AUZI01000011">
    <property type="protein sequence ID" value="KID49880.1"/>
    <property type="molecule type" value="Genomic_DNA"/>
</dbReference>
<name>A0A0B4ESB5_9FUSO</name>
<evidence type="ECO:0000313" key="1">
    <source>
        <dbReference type="EMBL" id="KID49880.1"/>
    </source>
</evidence>
<evidence type="ECO:0000313" key="2">
    <source>
        <dbReference type="Proteomes" id="UP000031184"/>
    </source>
</evidence>
<dbReference type="PATRIC" id="fig|1226633.4.peg.728"/>
<dbReference type="AlphaFoldDB" id="A0A0B4ESB5"/>
<accession>A0A0B4ESB5</accession>
<organism evidence="1 2">
    <name type="scientific">Fusobacterium necrophorum subsp. funduliforme B35</name>
    <dbReference type="NCBI Taxonomy" id="1226633"/>
    <lineage>
        <taxon>Bacteria</taxon>
        <taxon>Fusobacteriati</taxon>
        <taxon>Fusobacteriota</taxon>
        <taxon>Fusobacteriia</taxon>
        <taxon>Fusobacteriales</taxon>
        <taxon>Fusobacteriaceae</taxon>
        <taxon>Fusobacterium</taxon>
    </lineage>
</organism>
<proteinExistence type="predicted"/>
<protein>
    <submittedName>
        <fullName evidence="1">Uncharacterized protein</fullName>
    </submittedName>
</protein>
<gene>
    <name evidence="1" type="ORF">C095_03625</name>
</gene>